<proteinExistence type="predicted"/>
<keyword evidence="3" id="KW-1185">Reference proteome</keyword>
<comment type="caution">
    <text evidence="2">The sequence shown here is derived from an EMBL/GenBank/DDBJ whole genome shotgun (WGS) entry which is preliminary data.</text>
</comment>
<accession>N6W938</accession>
<reference evidence="2 3" key="1">
    <citation type="submission" date="2013-03" db="EMBL/GenBank/DDBJ databases">
        <title>Reference genome for the Human Microbiome Project.</title>
        <authorList>
            <person name="Aqrawi P."/>
            <person name="Ayvaz T."/>
            <person name="Bess C."/>
            <person name="Blankenburg K."/>
            <person name="Coyle M."/>
            <person name="Deng J."/>
            <person name="Forbes L."/>
            <person name="Fowler G."/>
            <person name="Francisco L."/>
            <person name="Fu Q."/>
            <person name="Gibbs R."/>
            <person name="Gross S."/>
            <person name="Gubbala S."/>
            <person name="Hale W."/>
            <person name="Hemphill L."/>
            <person name="Highlander S."/>
            <person name="Hirani K."/>
            <person name="Jackson L."/>
            <person name="Jakkamsetti A."/>
            <person name="Javaid M."/>
            <person name="Jayaseelan J.C."/>
            <person name="Jiang H."/>
            <person name="Joshi V."/>
            <person name="Korchina V."/>
            <person name="Kovar C."/>
            <person name="Lara F."/>
            <person name="Lee S."/>
            <person name="Liu Y."/>
            <person name="Mata R."/>
            <person name="Mathew T."/>
            <person name="Munidasa M."/>
            <person name="Muzny D."/>
            <person name="Nazareth L."/>
            <person name="Ngo R."/>
            <person name="Nguyen L."/>
            <person name="Nguyen N."/>
            <person name="Okwuonu G."/>
            <person name="Ongeri F."/>
            <person name="Palculict T."/>
            <person name="Patil S."/>
            <person name="Petrosino J."/>
            <person name="Pham C."/>
            <person name="Pham P."/>
            <person name="Pu L.-L."/>
            <person name="Qin X."/>
            <person name="Qu J."/>
            <person name="Reid J."/>
            <person name="Ross M."/>
            <person name="Ruth R."/>
            <person name="Saada N."/>
            <person name="San Lucas F."/>
            <person name="Santibanez J."/>
            <person name="Shang Y."/>
            <person name="Simmons D."/>
            <person name="Song X.-Z."/>
            <person name="Tang L.-Y."/>
            <person name="Thornton R."/>
            <person name="Warren J."/>
            <person name="Weissenberger G."/>
            <person name="Wilczek-Boney K."/>
            <person name="Worley K."/>
            <person name="Youmans B."/>
            <person name="Zhang J."/>
            <person name="Zhang L."/>
            <person name="Zhao Z."/>
            <person name="Zhou C."/>
            <person name="Zhu D."/>
            <person name="Zhu Y."/>
        </authorList>
    </citation>
    <scope>NUCLEOTIDE SEQUENCE [LARGE SCALE GENOMIC DNA]</scope>
    <source>
        <strain evidence="2 3">F0333</strain>
    </source>
</reference>
<dbReference type="AlphaFoldDB" id="N6W938"/>
<dbReference type="OrthoDB" id="3246562at2"/>
<evidence type="ECO:0000256" key="1">
    <source>
        <dbReference type="SAM" id="Coils"/>
    </source>
</evidence>
<dbReference type="eggNOG" id="COG3883">
    <property type="taxonomic scope" value="Bacteria"/>
</dbReference>
<dbReference type="HOGENOM" id="CLU_024561_0_0_11"/>
<sequence length="644" mass="72197">MLGYRSAFTVDLDASVGIAEDNAVDALLGEGFTWLRKDKRLRGIDDLEPLREQTFSNGARAIYTRGARADIEYGKLIYFDPPQDAGQWVTSLLIGFDHGTKNSRPMIALDIDVPPDPRADGRPMWSNRPRLIQRLLQSYACVDSRMRLVDEPTWLKGGDGVNDFISDLQDERRRGLIIACAEDKTVDQREWDRILRTITAETAGQASVVILDSASTEMYNSLVSPGHRLAPYSLRTFRLSVDIDDPADGLRHRTLAARTMLEKDGAQLRRMYGRICREHGNAVPLSKFLRRLDVTTGWELDVANRSASAVVDVPAVRMPENVPSIEIHSVPTVSGEAQSVVVESLSSDVSHNEADARVEHLNERIVELESALARRGSLETELREALDKANTAIRSLETERDEVRIAAREEAAEAEIKFGAQIDDLKLEMMVMDEESRSREKSLRAYQYQLEQARKLLGDAGIDASGTWSEPEDKYIQELKEWEEIIDFGDEKFPNLILACDWEATRSIAAQDSGGLWFQTTWDILAMLDEYCDFRKTPEGKDFNGGIRQYLDGGAPAGARLVKGDRFRANESDTVKNSKKMGVERRFSVPKEVDPSGACTMFAHFVIQTRGSISPRLYFADRTNDLGKVVVGYIGKHLTNTKTT</sequence>
<dbReference type="EMBL" id="AQHZ01000002">
    <property type="protein sequence ID" value="ENO19080.1"/>
    <property type="molecule type" value="Genomic_DNA"/>
</dbReference>
<dbReference type="RefSeq" id="WP_005961775.1">
    <property type="nucleotide sequence ID" value="NZ_CP040505.1"/>
</dbReference>
<organism evidence="2 3">
    <name type="scientific">Schaalia cardiffensis F0333</name>
    <dbReference type="NCBI Taxonomy" id="888050"/>
    <lineage>
        <taxon>Bacteria</taxon>
        <taxon>Bacillati</taxon>
        <taxon>Actinomycetota</taxon>
        <taxon>Actinomycetes</taxon>
        <taxon>Actinomycetales</taxon>
        <taxon>Actinomycetaceae</taxon>
        <taxon>Schaalia</taxon>
    </lineage>
</organism>
<keyword evidence="1" id="KW-0175">Coiled coil</keyword>
<dbReference type="STRING" id="888050.HMPREF9004_0183"/>
<dbReference type="PATRIC" id="fig|888050.3.peg.180"/>
<name>N6W938_9ACTO</name>
<feature type="coiled-coil region" evidence="1">
    <location>
        <begin position="351"/>
        <end position="413"/>
    </location>
</feature>
<evidence type="ECO:0000313" key="2">
    <source>
        <dbReference type="EMBL" id="ENO19080.1"/>
    </source>
</evidence>
<evidence type="ECO:0000313" key="3">
    <source>
        <dbReference type="Proteomes" id="UP000013015"/>
    </source>
</evidence>
<protein>
    <submittedName>
        <fullName evidence="2">Uncharacterized protein</fullName>
    </submittedName>
</protein>
<gene>
    <name evidence="2" type="ORF">HMPREF9004_0183</name>
</gene>
<dbReference type="Proteomes" id="UP000013015">
    <property type="component" value="Unassembled WGS sequence"/>
</dbReference>